<feature type="compositionally biased region" description="Low complexity" evidence="1">
    <location>
        <begin position="216"/>
        <end position="226"/>
    </location>
</feature>
<reference evidence="3" key="1">
    <citation type="journal article" date="2019" name="Sci. Rep.">
        <title>Draft genome of Tanacetum cinerariifolium, the natural source of mosquito coil.</title>
        <authorList>
            <person name="Yamashiro T."/>
            <person name="Shiraishi A."/>
            <person name="Satake H."/>
            <person name="Nakayama K."/>
        </authorList>
    </citation>
    <scope>NUCLEOTIDE SEQUENCE</scope>
</reference>
<dbReference type="InterPro" id="IPR043128">
    <property type="entry name" value="Rev_trsase/Diguanyl_cyclase"/>
</dbReference>
<organism evidence="3">
    <name type="scientific">Tanacetum cinerariifolium</name>
    <name type="common">Dalmatian daisy</name>
    <name type="synonym">Chrysanthemum cinerariifolium</name>
    <dbReference type="NCBI Taxonomy" id="118510"/>
    <lineage>
        <taxon>Eukaryota</taxon>
        <taxon>Viridiplantae</taxon>
        <taxon>Streptophyta</taxon>
        <taxon>Embryophyta</taxon>
        <taxon>Tracheophyta</taxon>
        <taxon>Spermatophyta</taxon>
        <taxon>Magnoliopsida</taxon>
        <taxon>eudicotyledons</taxon>
        <taxon>Gunneridae</taxon>
        <taxon>Pentapetalae</taxon>
        <taxon>asterids</taxon>
        <taxon>campanulids</taxon>
        <taxon>Asterales</taxon>
        <taxon>Asteraceae</taxon>
        <taxon>Asteroideae</taxon>
        <taxon>Anthemideae</taxon>
        <taxon>Anthemidinae</taxon>
        <taxon>Tanacetum</taxon>
    </lineage>
</organism>
<dbReference type="EMBL" id="BKCJ010005676">
    <property type="protein sequence ID" value="GEU68045.1"/>
    <property type="molecule type" value="Genomic_DNA"/>
</dbReference>
<dbReference type="Gene3D" id="3.30.70.270">
    <property type="match status" value="1"/>
</dbReference>
<dbReference type="InterPro" id="IPR043502">
    <property type="entry name" value="DNA/RNA_pol_sf"/>
</dbReference>
<comment type="caution">
    <text evidence="3">The sequence shown here is derived from an EMBL/GenBank/DDBJ whole genome shotgun (WGS) entry which is preliminary data.</text>
</comment>
<dbReference type="AlphaFoldDB" id="A0A6L2M6U5"/>
<feature type="compositionally biased region" description="Pro residues" evidence="1">
    <location>
        <begin position="194"/>
        <end position="205"/>
    </location>
</feature>
<keyword evidence="3" id="KW-0695">RNA-directed DNA polymerase</keyword>
<keyword evidence="3" id="KW-0808">Transferase</keyword>
<name>A0A6L2M6U5_TANCI</name>
<protein>
    <submittedName>
        <fullName evidence="3">Reverse transcriptase domain-containing protein</fullName>
    </submittedName>
</protein>
<feature type="compositionally biased region" description="Pro residues" evidence="1">
    <location>
        <begin position="159"/>
        <end position="168"/>
    </location>
</feature>
<feature type="region of interest" description="Disordered" evidence="1">
    <location>
        <begin position="153"/>
        <end position="238"/>
    </location>
</feature>
<sequence>MTFDPKVDGPSTNKVVENDQNLDVEGVNDESHFYDSVDWLMSDEEIDASGNSDDQRTPIPQMPWIHVNSYKLDLQVTDATAKITSSDDHRIKRKRRQYRPKVKNISRATPIPPAPPSPPPRDPSLAQAPAPVQGQKSLFQIMFKKPRKATHIPFVTTTVPPPPPPPPSRSLFPNFFTSRNKIKNIPSSKNSKLPPLPPTGPPSQPEPQRQRYDQQSSICSSSESSYLPPPLPPLNMPEMKDKYYGDFVRLGSYSSNTSSSPDLQPMGQPPTFIKDWMNMTDEAMDASGNSDDQRTPTPPPVPWIHVNYIKPDPQPADLTGVPRHIAKHRLNVRKGCSPVRQRKEGKQLIETKQYRKKLGNLWRRLEDVCRFQRLKQSMPKRWLSATRNRLEGRIPVRIPFQMLIGCIQRLSSNTNGKRGQRKTAFITSQGIFCYTKMPFGLRNAGATYQRLVDKAFHKQFSRNLKVYVDDLVIKSRTKDEIVRDIEEAFKTLRDINMKLNSKTCTFGVEEEMFLIVQDIISLLDLIFDRVYRMLVGACTTANARLNSWDMPFNIRVSTMQSTYEGERIEGPMIIEAEIGGHCIHRIYVDGGSASEILYEHCFNRLRQEIKNQLVPAISSLIGFSGEIIWPIGKIQLLVRIRDEEHSASARMNFMVVRSPSPYNRIIRRP</sequence>
<feature type="region of interest" description="Disordered" evidence="1">
    <location>
        <begin position="83"/>
        <end position="132"/>
    </location>
</feature>
<evidence type="ECO:0000259" key="2">
    <source>
        <dbReference type="Pfam" id="PF00078"/>
    </source>
</evidence>
<dbReference type="PANTHER" id="PTHR24559:SF444">
    <property type="entry name" value="REVERSE TRANSCRIPTASE DOMAIN-CONTAINING PROTEIN"/>
    <property type="match status" value="1"/>
</dbReference>
<dbReference type="InterPro" id="IPR000477">
    <property type="entry name" value="RT_dom"/>
</dbReference>
<dbReference type="CDD" id="cd01647">
    <property type="entry name" value="RT_LTR"/>
    <property type="match status" value="1"/>
</dbReference>
<dbReference type="InterPro" id="IPR053134">
    <property type="entry name" value="RNA-dir_DNA_polymerase"/>
</dbReference>
<dbReference type="GO" id="GO:0003964">
    <property type="term" value="F:RNA-directed DNA polymerase activity"/>
    <property type="evidence" value="ECO:0007669"/>
    <property type="project" value="UniProtKB-KW"/>
</dbReference>
<feature type="compositionally biased region" description="Pro residues" evidence="1">
    <location>
        <begin position="110"/>
        <end position="122"/>
    </location>
</feature>
<dbReference type="PANTHER" id="PTHR24559">
    <property type="entry name" value="TRANSPOSON TY3-I GAG-POL POLYPROTEIN"/>
    <property type="match status" value="1"/>
</dbReference>
<keyword evidence="3" id="KW-0548">Nucleotidyltransferase</keyword>
<feature type="compositionally biased region" description="Basic residues" evidence="1">
    <location>
        <begin position="91"/>
        <end position="104"/>
    </location>
</feature>
<gene>
    <name evidence="3" type="ORF">Tci_040023</name>
</gene>
<dbReference type="Pfam" id="PF00078">
    <property type="entry name" value="RVT_1"/>
    <property type="match status" value="1"/>
</dbReference>
<dbReference type="Gene3D" id="3.10.10.10">
    <property type="entry name" value="HIV Type 1 Reverse Transcriptase, subunit A, domain 1"/>
    <property type="match status" value="1"/>
</dbReference>
<dbReference type="SUPFAM" id="SSF56672">
    <property type="entry name" value="DNA/RNA polymerases"/>
    <property type="match status" value="1"/>
</dbReference>
<accession>A0A6L2M6U5</accession>
<feature type="compositionally biased region" description="Low complexity" evidence="1">
    <location>
        <begin position="183"/>
        <end position="193"/>
    </location>
</feature>
<evidence type="ECO:0000256" key="1">
    <source>
        <dbReference type="SAM" id="MobiDB-lite"/>
    </source>
</evidence>
<feature type="domain" description="Reverse transcriptase" evidence="2">
    <location>
        <begin position="423"/>
        <end position="512"/>
    </location>
</feature>
<proteinExistence type="predicted"/>
<evidence type="ECO:0000313" key="3">
    <source>
        <dbReference type="EMBL" id="GEU68045.1"/>
    </source>
</evidence>